<comment type="similarity">
    <text evidence="2">Belongs to the NOP5/NOP56 family.</text>
</comment>
<keyword evidence="3" id="KW-0690">Ribosome biogenesis</keyword>
<feature type="region of interest" description="Disordered" evidence="5">
    <location>
        <begin position="410"/>
        <end position="468"/>
    </location>
</feature>
<dbReference type="GO" id="GO:0031428">
    <property type="term" value="C:box C/D methylation guide snoRNP complex"/>
    <property type="evidence" value="ECO:0007669"/>
    <property type="project" value="InterPro"/>
</dbReference>
<evidence type="ECO:0000256" key="1">
    <source>
        <dbReference type="ARBA" id="ARBA00004604"/>
    </source>
</evidence>
<dbReference type="SMART" id="SM00931">
    <property type="entry name" value="NOSIC"/>
    <property type="match status" value="1"/>
</dbReference>
<name>A0A8S1KG97_9CILI</name>
<dbReference type="GO" id="GO:0032040">
    <property type="term" value="C:small-subunit processome"/>
    <property type="evidence" value="ECO:0007669"/>
    <property type="project" value="InterPro"/>
</dbReference>
<evidence type="ECO:0000256" key="3">
    <source>
        <dbReference type="ARBA" id="ARBA00022517"/>
    </source>
</evidence>
<evidence type="ECO:0000256" key="5">
    <source>
        <dbReference type="SAM" id="MobiDB-lite"/>
    </source>
</evidence>
<evidence type="ECO:0000313" key="7">
    <source>
        <dbReference type="EMBL" id="CAD8054299.1"/>
    </source>
</evidence>
<keyword evidence="8" id="KW-1185">Reference proteome</keyword>
<comment type="subcellular location">
    <subcellularLocation>
        <location evidence="1">Nucleus</location>
        <location evidence="1">Nucleolus</location>
    </subcellularLocation>
</comment>
<dbReference type="GO" id="GO:0042254">
    <property type="term" value="P:ribosome biogenesis"/>
    <property type="evidence" value="ECO:0007669"/>
    <property type="project" value="UniProtKB-KW"/>
</dbReference>
<accession>A0A8S1KG97</accession>
<dbReference type="Proteomes" id="UP000692954">
    <property type="component" value="Unassembled WGS sequence"/>
</dbReference>
<evidence type="ECO:0000256" key="2">
    <source>
        <dbReference type="ARBA" id="ARBA00009211"/>
    </source>
</evidence>
<dbReference type="InterPro" id="IPR012976">
    <property type="entry name" value="NOSIC"/>
</dbReference>
<organism evidence="7 8">
    <name type="scientific">Paramecium sonneborni</name>
    <dbReference type="NCBI Taxonomy" id="65129"/>
    <lineage>
        <taxon>Eukaryota</taxon>
        <taxon>Sar</taxon>
        <taxon>Alveolata</taxon>
        <taxon>Ciliophora</taxon>
        <taxon>Intramacronucleata</taxon>
        <taxon>Oligohymenophorea</taxon>
        <taxon>Peniculida</taxon>
        <taxon>Parameciidae</taxon>
        <taxon>Paramecium</taxon>
    </lineage>
</organism>
<dbReference type="InterPro" id="IPR002687">
    <property type="entry name" value="Nop_dom"/>
</dbReference>
<feature type="domain" description="Nop" evidence="6">
    <location>
        <begin position="284"/>
        <end position="402"/>
    </location>
</feature>
<evidence type="ECO:0000259" key="6">
    <source>
        <dbReference type="PROSITE" id="PS51358"/>
    </source>
</evidence>
<evidence type="ECO:0000256" key="4">
    <source>
        <dbReference type="ARBA" id="ARBA00023242"/>
    </source>
</evidence>
<dbReference type="PANTHER" id="PTHR10894">
    <property type="entry name" value="NUCLEOLAR PROTEIN 5 NUCLEOLAR PROTEIN NOP5 NOP58"/>
    <property type="match status" value="1"/>
</dbReference>
<dbReference type="PROSITE" id="PS51358">
    <property type="entry name" value="NOP"/>
    <property type="match status" value="1"/>
</dbReference>
<protein>
    <recommendedName>
        <fullName evidence="6">Nop domain-containing protein</fullName>
    </recommendedName>
</protein>
<dbReference type="EMBL" id="CAJJDN010000008">
    <property type="protein sequence ID" value="CAD8054299.1"/>
    <property type="molecule type" value="Genomic_DNA"/>
</dbReference>
<dbReference type="GO" id="GO:0030515">
    <property type="term" value="F:snoRNA binding"/>
    <property type="evidence" value="ECO:0007669"/>
    <property type="project" value="InterPro"/>
</dbReference>
<evidence type="ECO:0000313" key="8">
    <source>
        <dbReference type="Proteomes" id="UP000692954"/>
    </source>
</evidence>
<dbReference type="InterPro" id="IPR012974">
    <property type="entry name" value="NOP58/56_N"/>
</dbReference>
<reference evidence="7" key="1">
    <citation type="submission" date="2021-01" db="EMBL/GenBank/DDBJ databases">
        <authorList>
            <consortium name="Genoscope - CEA"/>
            <person name="William W."/>
        </authorList>
    </citation>
    <scope>NUCLEOTIDE SEQUENCE</scope>
</reference>
<dbReference type="OrthoDB" id="6780543at2759"/>
<dbReference type="Pfam" id="PF01798">
    <property type="entry name" value="Nop"/>
    <property type="match status" value="1"/>
</dbReference>
<dbReference type="AlphaFoldDB" id="A0A8S1KG97"/>
<keyword evidence="4" id="KW-0539">Nucleus</keyword>
<dbReference type="PANTHER" id="PTHR10894:SF1">
    <property type="entry name" value="NUCLEOLAR PROTEIN 58"/>
    <property type="match status" value="1"/>
</dbReference>
<dbReference type="FunFam" id="1.10.287.4070:FF:000001">
    <property type="entry name" value="Probable Nucleolar protein 58"/>
    <property type="match status" value="1"/>
</dbReference>
<comment type="caution">
    <text evidence="7">The sequence shown here is derived from an EMBL/GenBank/DDBJ whole genome shotgun (WGS) entry which is preliminary data.</text>
</comment>
<proteinExistence type="inferred from homology"/>
<dbReference type="InterPro" id="IPR045056">
    <property type="entry name" value="Nop56/Nop58"/>
</dbReference>
<sequence length="468" mass="52609">MLILIETPAGFALFQVANTKALNKIENIYDYLQNEKQAKKLITPFAFQQFKDTQEALIATSKLINGKIPKKLSKFLEKNVISQEVQDQIAVQDKKLAKQLQEQLGLNCIQTPVTEQLFRGIKSQLTNLIEGLSEAELKNMTLGLAHGLSRYKLKFSTEKVDTMIIQAIALLDDLDKEINNYMMRLREWFGWHFPELGKIITDNLIYAKVVKAIGMRIKTSQTDLSGILPDNLEADVKQAAEVSFGTEITVEDEKFILCLADQVIELTDYRAQLSEYLKNRMQAIAPNLTTMVGELVGARLISHAGSLVNLAKYPASTVQILGAEKALFKAIRTKHNTPKYGLIFQASLVGSAPAKLKGKVSRTLAAKTALCIRYDALGEGQDAEFGITNKTFLEKRVHQLEEGVNYRDVKAPQRGKARPVSTQAQYQEEADFQPQGATWMQKFQKGEDKRQPEQDLPQNSKFKKVKQQ</sequence>
<dbReference type="FunFam" id="1.10.246.90:FF:000005">
    <property type="entry name" value="Nucleolar protein 5, putative"/>
    <property type="match status" value="1"/>
</dbReference>
<feature type="compositionally biased region" description="Basic and acidic residues" evidence="5">
    <location>
        <begin position="444"/>
        <end position="453"/>
    </location>
</feature>
<gene>
    <name evidence="7" type="ORF">PSON_ATCC_30995.1.T0080190</name>
</gene>
<dbReference type="Pfam" id="PF08156">
    <property type="entry name" value="NOP5NT"/>
    <property type="match status" value="1"/>
</dbReference>